<evidence type="ECO:0000313" key="3">
    <source>
        <dbReference type="EMBL" id="KAF8447503.1"/>
    </source>
</evidence>
<reference evidence="3" key="2">
    <citation type="journal article" date="2020" name="Nat. Commun.">
        <title>Large-scale genome sequencing of mycorrhizal fungi provides insights into the early evolution of symbiotic traits.</title>
        <authorList>
            <person name="Miyauchi S."/>
            <person name="Kiss E."/>
            <person name="Kuo A."/>
            <person name="Drula E."/>
            <person name="Kohler A."/>
            <person name="Sanchez-Garcia M."/>
            <person name="Morin E."/>
            <person name="Andreopoulos B."/>
            <person name="Barry K.W."/>
            <person name="Bonito G."/>
            <person name="Buee M."/>
            <person name="Carver A."/>
            <person name="Chen C."/>
            <person name="Cichocki N."/>
            <person name="Clum A."/>
            <person name="Culley D."/>
            <person name="Crous P.W."/>
            <person name="Fauchery L."/>
            <person name="Girlanda M."/>
            <person name="Hayes R.D."/>
            <person name="Keri Z."/>
            <person name="LaButti K."/>
            <person name="Lipzen A."/>
            <person name="Lombard V."/>
            <person name="Magnuson J."/>
            <person name="Maillard F."/>
            <person name="Murat C."/>
            <person name="Nolan M."/>
            <person name="Ohm R.A."/>
            <person name="Pangilinan J."/>
            <person name="Pereira M.F."/>
            <person name="Perotto S."/>
            <person name="Peter M."/>
            <person name="Pfister S."/>
            <person name="Riley R."/>
            <person name="Sitrit Y."/>
            <person name="Stielow J.B."/>
            <person name="Szollosi G."/>
            <person name="Zifcakova L."/>
            <person name="Stursova M."/>
            <person name="Spatafora J.W."/>
            <person name="Tedersoo L."/>
            <person name="Vaario L.M."/>
            <person name="Yamada A."/>
            <person name="Yan M."/>
            <person name="Wang P."/>
            <person name="Xu J."/>
            <person name="Bruns T."/>
            <person name="Baldrian P."/>
            <person name="Vilgalys R."/>
            <person name="Dunand C."/>
            <person name="Henrissat B."/>
            <person name="Grigoriev I.V."/>
            <person name="Hibbett D."/>
            <person name="Nagy L.G."/>
            <person name="Martin F.M."/>
        </authorList>
    </citation>
    <scope>NUCLEOTIDE SEQUENCE</scope>
    <source>
        <strain evidence="3">BED1</strain>
    </source>
</reference>
<protein>
    <recommendedName>
        <fullName evidence="2">BCAS3 WD40 domain-containing protein</fullName>
    </recommendedName>
</protein>
<feature type="region of interest" description="Disordered" evidence="1">
    <location>
        <begin position="133"/>
        <end position="162"/>
    </location>
</feature>
<keyword evidence="4" id="KW-1185">Reference proteome</keyword>
<feature type="domain" description="BCAS3 WD40" evidence="2">
    <location>
        <begin position="26"/>
        <end position="89"/>
    </location>
</feature>
<dbReference type="InterPro" id="IPR048382">
    <property type="entry name" value="BCAS3_WD40"/>
</dbReference>
<dbReference type="PANTHER" id="PTHR13268">
    <property type="entry name" value="BREAST CARCINOMA AMPLIFIED SEQUENCE 3"/>
    <property type="match status" value="1"/>
</dbReference>
<evidence type="ECO:0000256" key="1">
    <source>
        <dbReference type="SAM" id="MobiDB-lite"/>
    </source>
</evidence>
<dbReference type="EMBL" id="WHUW01000004">
    <property type="protein sequence ID" value="KAF8447503.1"/>
    <property type="molecule type" value="Genomic_DNA"/>
</dbReference>
<proteinExistence type="predicted"/>
<dbReference type="Proteomes" id="UP001194468">
    <property type="component" value="Unassembled WGS sequence"/>
</dbReference>
<accession>A0AAD4C3U2</accession>
<organism evidence="3 4">
    <name type="scientific">Boletus edulis BED1</name>
    <dbReference type="NCBI Taxonomy" id="1328754"/>
    <lineage>
        <taxon>Eukaryota</taxon>
        <taxon>Fungi</taxon>
        <taxon>Dikarya</taxon>
        <taxon>Basidiomycota</taxon>
        <taxon>Agaricomycotina</taxon>
        <taxon>Agaricomycetes</taxon>
        <taxon>Agaricomycetidae</taxon>
        <taxon>Boletales</taxon>
        <taxon>Boletineae</taxon>
        <taxon>Boletaceae</taxon>
        <taxon>Boletoideae</taxon>
        <taxon>Boletus</taxon>
    </lineage>
</organism>
<evidence type="ECO:0000259" key="2">
    <source>
        <dbReference type="Pfam" id="PF21034"/>
    </source>
</evidence>
<sequence length="287" mass="31249">MGRKENAGAGLGSIPVANWAPSPEDDAPWYVYSLRRGRTSAVIQDMGVSSDGRWVAIGTLKGTVYIFAVNPYGGQPDLRSHMDTRIWNVDKTQPLSVELAPVVRLRSTRITGADGFRSDLSFTFVSGSGTTLPTTLLPPQMASSPSTSSGRSDLPPTHSSHRQHNFKDVLVFNTSGGVLSLRRITWEQRVRESRIPFASPITSLATSISLPGVGAAGWLSASPPVQTRSPIRDASKRRSGLTQQMLEAATELVGKDSTVATWQLKLRHDWGEVKRVVHRVGNQPKLR</sequence>
<dbReference type="PANTHER" id="PTHR13268:SF0">
    <property type="entry name" value="BCAS3 MICROTUBULE ASSOCIATED CELL MIGRATION FACTOR"/>
    <property type="match status" value="1"/>
</dbReference>
<dbReference type="GO" id="GO:0042594">
    <property type="term" value="P:response to starvation"/>
    <property type="evidence" value="ECO:0007669"/>
    <property type="project" value="TreeGrafter"/>
</dbReference>
<feature type="compositionally biased region" description="Polar residues" evidence="1">
    <location>
        <begin position="141"/>
        <end position="151"/>
    </location>
</feature>
<dbReference type="GO" id="GO:0005737">
    <property type="term" value="C:cytoplasm"/>
    <property type="evidence" value="ECO:0007669"/>
    <property type="project" value="TreeGrafter"/>
</dbReference>
<dbReference type="AlphaFoldDB" id="A0AAD4C3U2"/>
<name>A0AAD4C3U2_BOLED</name>
<gene>
    <name evidence="3" type="ORF">L210DRAFT_3713653</name>
</gene>
<dbReference type="GO" id="GO:0006914">
    <property type="term" value="P:autophagy"/>
    <property type="evidence" value="ECO:0007669"/>
    <property type="project" value="InterPro"/>
</dbReference>
<dbReference type="InterPro" id="IPR045142">
    <property type="entry name" value="BCAS3-like"/>
</dbReference>
<comment type="caution">
    <text evidence="3">The sequence shown here is derived from an EMBL/GenBank/DDBJ whole genome shotgun (WGS) entry which is preliminary data.</text>
</comment>
<reference evidence="3" key="1">
    <citation type="submission" date="2019-10" db="EMBL/GenBank/DDBJ databases">
        <authorList>
            <consortium name="DOE Joint Genome Institute"/>
            <person name="Kuo A."/>
            <person name="Miyauchi S."/>
            <person name="Kiss E."/>
            <person name="Drula E."/>
            <person name="Kohler A."/>
            <person name="Sanchez-Garcia M."/>
            <person name="Andreopoulos B."/>
            <person name="Barry K.W."/>
            <person name="Bonito G."/>
            <person name="Buee M."/>
            <person name="Carver A."/>
            <person name="Chen C."/>
            <person name="Cichocki N."/>
            <person name="Clum A."/>
            <person name="Culley D."/>
            <person name="Crous P.W."/>
            <person name="Fauchery L."/>
            <person name="Girlanda M."/>
            <person name="Hayes R."/>
            <person name="Keri Z."/>
            <person name="LaButti K."/>
            <person name="Lipzen A."/>
            <person name="Lombard V."/>
            <person name="Magnuson J."/>
            <person name="Maillard F."/>
            <person name="Morin E."/>
            <person name="Murat C."/>
            <person name="Nolan M."/>
            <person name="Ohm R."/>
            <person name="Pangilinan J."/>
            <person name="Pereira M."/>
            <person name="Perotto S."/>
            <person name="Peter M."/>
            <person name="Riley R."/>
            <person name="Sitrit Y."/>
            <person name="Stielow B."/>
            <person name="Szollosi G."/>
            <person name="Zifcakova L."/>
            <person name="Stursova M."/>
            <person name="Spatafora J.W."/>
            <person name="Tedersoo L."/>
            <person name="Vaario L.-M."/>
            <person name="Yamada A."/>
            <person name="Yan M."/>
            <person name="Wang P."/>
            <person name="Xu J."/>
            <person name="Bruns T."/>
            <person name="Baldrian P."/>
            <person name="Vilgalys R."/>
            <person name="Henrissat B."/>
            <person name="Grigoriev I.V."/>
            <person name="Hibbett D."/>
            <person name="Nagy L.G."/>
            <person name="Martin F.M."/>
        </authorList>
    </citation>
    <scope>NUCLEOTIDE SEQUENCE</scope>
    <source>
        <strain evidence="3">BED1</strain>
    </source>
</reference>
<dbReference type="Pfam" id="PF21034">
    <property type="entry name" value="BCAS3_WD40"/>
    <property type="match status" value="1"/>
</dbReference>
<evidence type="ECO:0000313" key="4">
    <source>
        <dbReference type="Proteomes" id="UP001194468"/>
    </source>
</evidence>